<reference evidence="2" key="1">
    <citation type="submission" date="2025-08" db="UniProtKB">
        <authorList>
            <consortium name="RefSeq"/>
        </authorList>
    </citation>
    <scope>IDENTIFICATION</scope>
    <source>
        <strain evidence="2">14028-0561.14</strain>
        <tissue evidence="2">Whole fly</tissue>
    </source>
</reference>
<name>A0A6P4I6B2_DROKI</name>
<dbReference type="OrthoDB" id="8035009at2759"/>
<accession>A0A6P4I6B2</accession>
<evidence type="ECO:0000313" key="1">
    <source>
        <dbReference type="Proteomes" id="UP001652661"/>
    </source>
</evidence>
<protein>
    <submittedName>
        <fullName evidence="2">Uncharacterized protein</fullName>
    </submittedName>
</protein>
<evidence type="ECO:0000313" key="2">
    <source>
        <dbReference type="RefSeq" id="XP_017023730.1"/>
    </source>
</evidence>
<sequence>MAAAMSDHRVKCHELQTESFKDSRTLDGSFFDGLWPLILDNNRCRIIASKPEEHFVPQEPFPRLKWHAYLAQVGYPGYDPPHEVRCGAKEPEEECLAAQEVEAQTDYMCHGSQAILPIDQQVDQLRMQQERRQRLAYQFANRRFPWTMQTPSHELGFTISAELKEKFKGNPMELQLLQAIHDHECHLMIIDLGTEVEIQDCRRWVKFRPYVQLLALCHTARMERSLQQLNVFHTLCVEESVENSWHDELQCSLRTGYTHALKMKLLKACGESLAFVFSRFRGICTCDQFKVIRRT</sequence>
<keyword evidence="1" id="KW-1185">Reference proteome</keyword>
<dbReference type="AlphaFoldDB" id="A0A6P4I6B2"/>
<dbReference type="GeneID" id="108075710"/>
<dbReference type="RefSeq" id="XP_017023730.1">
    <property type="nucleotide sequence ID" value="XM_017168241.3"/>
</dbReference>
<organism evidence="1 2">
    <name type="scientific">Drosophila kikkawai</name>
    <name type="common">Fruit fly</name>
    <dbReference type="NCBI Taxonomy" id="30033"/>
    <lineage>
        <taxon>Eukaryota</taxon>
        <taxon>Metazoa</taxon>
        <taxon>Ecdysozoa</taxon>
        <taxon>Arthropoda</taxon>
        <taxon>Hexapoda</taxon>
        <taxon>Insecta</taxon>
        <taxon>Pterygota</taxon>
        <taxon>Neoptera</taxon>
        <taxon>Endopterygota</taxon>
        <taxon>Diptera</taxon>
        <taxon>Brachycera</taxon>
        <taxon>Muscomorpha</taxon>
        <taxon>Ephydroidea</taxon>
        <taxon>Drosophilidae</taxon>
        <taxon>Drosophila</taxon>
        <taxon>Sophophora</taxon>
    </lineage>
</organism>
<proteinExistence type="predicted"/>
<dbReference type="Proteomes" id="UP001652661">
    <property type="component" value="Chromosome 3R"/>
</dbReference>
<gene>
    <name evidence="2" type="primary">LOC108075710</name>
</gene>